<reference evidence="1 2" key="1">
    <citation type="submission" date="2018-03" db="EMBL/GenBank/DDBJ databases">
        <title>Genomic Encyclopedia of Archaeal and Bacterial Type Strains, Phase II (KMG-II): from individual species to whole genera.</title>
        <authorList>
            <person name="Goeker M."/>
        </authorList>
    </citation>
    <scope>NUCLEOTIDE SEQUENCE [LARGE SCALE GENOMIC DNA]</scope>
    <source>
        <strain evidence="1 2">DSM 29328</strain>
    </source>
</reference>
<dbReference type="RefSeq" id="WP_106203043.1">
    <property type="nucleotide sequence ID" value="NZ_PVTD01000001.1"/>
</dbReference>
<organism evidence="1 2">
    <name type="scientific">Aliiruegeria haliotis</name>
    <dbReference type="NCBI Taxonomy" id="1280846"/>
    <lineage>
        <taxon>Bacteria</taxon>
        <taxon>Pseudomonadati</taxon>
        <taxon>Pseudomonadota</taxon>
        <taxon>Alphaproteobacteria</taxon>
        <taxon>Rhodobacterales</taxon>
        <taxon>Roseobacteraceae</taxon>
        <taxon>Aliiruegeria</taxon>
    </lineage>
</organism>
<dbReference type="Gene3D" id="3.40.1230.10">
    <property type="entry name" value="MTH938-like"/>
    <property type="match status" value="1"/>
</dbReference>
<accession>A0A2T0RYJ3</accession>
<keyword evidence="2" id="KW-1185">Reference proteome</keyword>
<dbReference type="EMBL" id="PVTD01000001">
    <property type="protein sequence ID" value="PRY26251.1"/>
    <property type="molecule type" value="Genomic_DNA"/>
</dbReference>
<dbReference type="SUPFAM" id="SSF64076">
    <property type="entry name" value="MTH938-like"/>
    <property type="match status" value="1"/>
</dbReference>
<dbReference type="Pfam" id="PF04430">
    <property type="entry name" value="DUF498"/>
    <property type="match status" value="1"/>
</dbReference>
<dbReference type="OrthoDB" id="7351393at2"/>
<dbReference type="CDD" id="cd00248">
    <property type="entry name" value="Mth938-like"/>
    <property type="match status" value="1"/>
</dbReference>
<dbReference type="Proteomes" id="UP000239480">
    <property type="component" value="Unassembled WGS sequence"/>
</dbReference>
<comment type="caution">
    <text evidence="1">The sequence shown here is derived from an EMBL/GenBank/DDBJ whole genome shotgun (WGS) entry which is preliminary data.</text>
</comment>
<evidence type="ECO:0000313" key="2">
    <source>
        <dbReference type="Proteomes" id="UP000239480"/>
    </source>
</evidence>
<protein>
    <recommendedName>
        <fullName evidence="3">Mth938-like domain-containing protein</fullName>
    </recommendedName>
</protein>
<name>A0A2T0RYJ3_9RHOB</name>
<dbReference type="AlphaFoldDB" id="A0A2T0RYJ3"/>
<evidence type="ECO:0008006" key="3">
    <source>
        <dbReference type="Google" id="ProtNLM"/>
    </source>
</evidence>
<dbReference type="PANTHER" id="PTHR21192:SF2">
    <property type="entry name" value="NADH DEHYDROGENASE [UBIQUINONE] 1 ALPHA SUBCOMPLEX ASSEMBLY FACTOR 3"/>
    <property type="match status" value="1"/>
</dbReference>
<sequence length="126" mass="13052">MRVNEVVFDGSLPFEGYGPGFFTLGGERHDGSLIVSGDGVQPWAGYVDPAPILALVDKIDFILLGTGAEIAHPPTAFRTALEEAGIGIEPMATPSACRTYNVLLSEGRRVAAVVLALPAEDAAAGA</sequence>
<evidence type="ECO:0000313" key="1">
    <source>
        <dbReference type="EMBL" id="PRY26251.1"/>
    </source>
</evidence>
<dbReference type="PANTHER" id="PTHR21192">
    <property type="entry name" value="NUCLEAR PROTEIN E3-3"/>
    <property type="match status" value="1"/>
</dbReference>
<proteinExistence type="predicted"/>
<dbReference type="InterPro" id="IPR007523">
    <property type="entry name" value="NDUFAF3/AAMDC"/>
</dbReference>
<gene>
    <name evidence="1" type="ORF">CLV78_101346</name>
</gene>
<dbReference type="InterPro" id="IPR036748">
    <property type="entry name" value="MTH938-like_sf"/>
</dbReference>